<feature type="transmembrane region" description="Helical" evidence="6">
    <location>
        <begin position="311"/>
        <end position="331"/>
    </location>
</feature>
<dbReference type="GO" id="GO:0055085">
    <property type="term" value="P:transmembrane transport"/>
    <property type="evidence" value="ECO:0007669"/>
    <property type="project" value="InterPro"/>
</dbReference>
<feature type="transmembrane region" description="Helical" evidence="6">
    <location>
        <begin position="375"/>
        <end position="393"/>
    </location>
</feature>
<reference evidence="8 9" key="5">
    <citation type="journal article" date="2010" name="Appl. Environ. Microbiol.">
        <title>phrR-like gene praR of Azorhizobium caulinodans ORS571 is essential for symbiosis with Sesbania rostrata and is involved in expression of reb genes.</title>
        <authorList>
            <person name="Akiba N."/>
            <person name="Aono T."/>
            <person name="Toyazaki H."/>
            <person name="Sato S."/>
            <person name="Oyaizu H."/>
        </authorList>
    </citation>
    <scope>NUCLEOTIDE SEQUENCE [LARGE SCALE GENOMIC DNA]</scope>
    <source>
        <strain evidence="9">ATCC 43989 / DSM 5975 / JCM 20966 / LMG 6465 / NBRC 14845 / NCIMB 13405 / ORS 571</strain>
    </source>
</reference>
<dbReference type="eggNOG" id="COG2851">
    <property type="taxonomic scope" value="Bacteria"/>
</dbReference>
<feature type="domain" description="Citrate transporter-like" evidence="7">
    <location>
        <begin position="16"/>
        <end position="372"/>
    </location>
</feature>
<feature type="transmembrane region" description="Helical" evidence="6">
    <location>
        <begin position="232"/>
        <end position="260"/>
    </location>
</feature>
<feature type="transmembrane region" description="Helical" evidence="6">
    <location>
        <begin position="405"/>
        <end position="423"/>
    </location>
</feature>
<feature type="transmembrane region" description="Helical" evidence="6">
    <location>
        <begin position="56"/>
        <end position="74"/>
    </location>
</feature>
<reference evidence="8 9" key="6">
    <citation type="journal article" date="2011" name="Appl. Environ. Microbiol.">
        <title>Involvement of the azorhizobial chromosome partition gene (parA) in the onset of bacteroid differentiation during Sesbania rostrata stem nodule development.</title>
        <authorList>
            <person name="Liu CT."/>
            <person name="Lee KB."/>
            <person name="Wang YS."/>
            <person name="Peng MH."/>
            <person name="Lee KT."/>
            <person name="Suzuki S."/>
            <person name="Suzuki T."/>
            <person name="Oyaizu H."/>
        </authorList>
    </citation>
    <scope>NUCLEOTIDE SEQUENCE [LARGE SCALE GENOMIC DNA]</scope>
    <source>
        <strain evidence="9">ATCC 43989 / DSM 5975 / JCM 20966 / LMG 6465 / NBRC 14845 / NCIMB 13405 / ORS 571</strain>
    </source>
</reference>
<evidence type="ECO:0000256" key="3">
    <source>
        <dbReference type="ARBA" id="ARBA00022692"/>
    </source>
</evidence>
<feature type="transmembrane region" description="Helical" evidence="6">
    <location>
        <begin position="26"/>
        <end position="44"/>
    </location>
</feature>
<evidence type="ECO:0000313" key="9">
    <source>
        <dbReference type="Proteomes" id="UP000000270"/>
    </source>
</evidence>
<dbReference type="GO" id="GO:0016020">
    <property type="term" value="C:membrane"/>
    <property type="evidence" value="ECO:0007669"/>
    <property type="project" value="UniProtKB-SubCell"/>
</dbReference>
<protein>
    <submittedName>
        <fullName evidence="8">H+/citrate symporter</fullName>
    </submittedName>
</protein>
<dbReference type="STRING" id="438753.AZC_1182"/>
<comment type="subcellular location">
    <subcellularLocation>
        <location evidence="1">Membrane</location>
        <topology evidence="1">Multi-pass membrane protein</topology>
    </subcellularLocation>
</comment>
<reference evidence="8 9" key="3">
    <citation type="journal article" date="2008" name="BMC Genomics">
        <title>The genome of the versatile nitrogen fixer Azorhizobium caulinodans ORS571.</title>
        <authorList>
            <person name="Lee KB."/>
            <person name="Backer P.D."/>
            <person name="Aono T."/>
            <person name="Liu CT."/>
            <person name="Suzuki S."/>
            <person name="Suzuki T."/>
            <person name="Kaneko T."/>
            <person name="Yamada M."/>
            <person name="Tabata S."/>
            <person name="Kupfer D.M."/>
            <person name="Najar F.Z."/>
            <person name="Wiley G.B."/>
            <person name="Roe B."/>
            <person name="Binnewies T.T."/>
            <person name="Ussery D.W."/>
            <person name="D'Haeze W."/>
            <person name="Herder J.D."/>
            <person name="Gevers D."/>
            <person name="Vereecke D."/>
            <person name="Holsters M."/>
            <person name="Oyaizu H."/>
        </authorList>
    </citation>
    <scope>NUCLEOTIDE SEQUENCE [LARGE SCALE GENOMIC DNA]</scope>
    <source>
        <strain evidence="9">ATCC 43989 / DSM 5975 / JCM 20966 / LMG 6465 / NBRC 14845 / NCIMB 13405 / ORS 571</strain>
    </source>
</reference>
<dbReference type="EMBL" id="AP009384">
    <property type="protein sequence ID" value="BAF87180.1"/>
    <property type="molecule type" value="Genomic_DNA"/>
</dbReference>
<keyword evidence="4 6" id="KW-1133">Transmembrane helix</keyword>
<keyword evidence="3 6" id="KW-0812">Transmembrane</keyword>
<evidence type="ECO:0000256" key="2">
    <source>
        <dbReference type="ARBA" id="ARBA00022448"/>
    </source>
</evidence>
<proteinExistence type="predicted"/>
<reference evidence="9" key="2">
    <citation type="submission" date="2007-04" db="EMBL/GenBank/DDBJ databases">
        <title>Complete genome sequence of the nitrogen-fixing bacterium Azorhizobium caulinodans ORS571.</title>
        <authorList>
            <person name="Lee K.B."/>
            <person name="Backer P.D."/>
            <person name="Aono T."/>
            <person name="Liu C.T."/>
            <person name="Suzuki S."/>
            <person name="Suzuki T."/>
            <person name="Kaneko T."/>
            <person name="Yamada M."/>
            <person name="Tabata S."/>
            <person name="Kupfer D.M."/>
            <person name="Najar F.Z."/>
            <person name="Wiley G.B."/>
            <person name="Roe B."/>
            <person name="Binnewies T."/>
            <person name="Ussery D."/>
            <person name="Vereecke D."/>
            <person name="Gevers D."/>
            <person name="Holsters M."/>
            <person name="Oyaizu H."/>
        </authorList>
    </citation>
    <scope>NUCLEOTIDE SEQUENCE [LARGE SCALE GENOMIC DNA]</scope>
    <source>
        <strain evidence="9">ATCC 43989 / DSM 5975 / JCM 20966 / LMG 6465 / NBRC 14845 / NCIMB 13405 / ORS 571</strain>
    </source>
</reference>
<dbReference type="Proteomes" id="UP000000270">
    <property type="component" value="Chromosome"/>
</dbReference>
<evidence type="ECO:0000259" key="7">
    <source>
        <dbReference type="Pfam" id="PF03600"/>
    </source>
</evidence>
<evidence type="ECO:0000256" key="1">
    <source>
        <dbReference type="ARBA" id="ARBA00004141"/>
    </source>
</evidence>
<dbReference type="RefSeq" id="WP_012169713.1">
    <property type="nucleotide sequence ID" value="NC_009937.1"/>
</dbReference>
<dbReference type="InterPro" id="IPR004680">
    <property type="entry name" value="Cit_transptr-like_dom"/>
</dbReference>
<feature type="transmembrane region" description="Helical" evidence="6">
    <location>
        <begin position="98"/>
        <end position="127"/>
    </location>
</feature>
<keyword evidence="9" id="KW-1185">Reference proteome</keyword>
<dbReference type="HOGENOM" id="CLU_044454_0_0_5"/>
<dbReference type="KEGG" id="azc:AZC_1182"/>
<keyword evidence="2" id="KW-0813">Transport</keyword>
<keyword evidence="5 6" id="KW-0472">Membrane</keyword>
<dbReference type="Pfam" id="PF03600">
    <property type="entry name" value="CitMHS"/>
    <property type="match status" value="1"/>
</dbReference>
<feature type="transmembrane region" description="Helical" evidence="6">
    <location>
        <begin position="177"/>
        <end position="196"/>
    </location>
</feature>
<evidence type="ECO:0000256" key="6">
    <source>
        <dbReference type="SAM" id="Phobius"/>
    </source>
</evidence>
<sequence>MLAFIGLATVLVAVLLLVSGRLSPLVTFVVVPLLGACAAGVDLAQAQKLVASGMSTVAPIVALFIFAILFFSIMNEQGLFEPLIRALLKFAGDHPHRVLMVTVLVAAMVHLDGAGATTYVVTITALLPIYQRLNIDVRHLPMLAGMSAGIMNMEPWTPATLRAASALHLDPVLLWRPLWSVQVAGLVFALGLAWWLGQRRRPVVEGAGVAAAAVAPARTVDVPLWRRIANGVLTAAVIAAMLFSGISTVLVLMVGVAIALPLNYKGASAQMATVRRHSAEALLLAAVLLCAGVFLGVLNGSGMLTAVSNEIVAVIPLSLGHWVHIIVGAFATPLGMMFGSDSYYFGIMPVLVSVGQAHGVTPDAVARALMIGENVGFAISPVVGSAYLAAGLAGVEFGAHIRHSLLYTWGVALAMLGVAWAVGAV</sequence>
<evidence type="ECO:0000313" key="8">
    <source>
        <dbReference type="EMBL" id="BAF87180.1"/>
    </source>
</evidence>
<organism evidence="8 9">
    <name type="scientific">Azorhizobium caulinodans (strain ATCC 43989 / DSM 5975 / JCM 20966 / LMG 6465 / NBRC 14845 / NCIMB 13405 / ORS 571)</name>
    <dbReference type="NCBI Taxonomy" id="438753"/>
    <lineage>
        <taxon>Bacteria</taxon>
        <taxon>Pseudomonadati</taxon>
        <taxon>Pseudomonadota</taxon>
        <taxon>Alphaproteobacteria</taxon>
        <taxon>Hyphomicrobiales</taxon>
        <taxon>Xanthobacteraceae</taxon>
        <taxon>Azorhizobium</taxon>
    </lineage>
</organism>
<reference evidence="8 9" key="4">
    <citation type="journal article" date="2009" name="Appl. Environ. Microbiol.">
        <title>Comparative genome-wide transcriptional profiling of Azorhizobium caulinodans ORS571 grown under free-living and symbiotic conditions.</title>
        <authorList>
            <person name="Tsukada S."/>
            <person name="Aono T."/>
            <person name="Akiba N."/>
            <person name="Lee KB."/>
            <person name="Liu CT."/>
            <person name="Toyazaki H."/>
            <person name="Oyaizu H."/>
        </authorList>
    </citation>
    <scope>NUCLEOTIDE SEQUENCE [LARGE SCALE GENOMIC DNA]</scope>
    <source>
        <strain evidence="9">ATCC 43989 / DSM 5975 / JCM 20966 / LMG 6465 / NBRC 14845 / NCIMB 13405 / ORS 571</strain>
    </source>
</reference>
<evidence type="ECO:0000256" key="5">
    <source>
        <dbReference type="ARBA" id="ARBA00023136"/>
    </source>
</evidence>
<reference evidence="8 9" key="1">
    <citation type="journal article" date="2007" name="Appl. Environ. Microbiol.">
        <title>Rhizobial factors required for stem nodule maturation and maintenance in Sesbania rostrata-Azorhizobium caulinodans ORS571 symbiosis.</title>
        <authorList>
            <person name="Suzuki S."/>
            <person name="Aono T."/>
            <person name="Lee KB."/>
            <person name="Suzuki T."/>
            <person name="Liu CT."/>
            <person name="Miwa H."/>
            <person name="Wakao S."/>
            <person name="Iki T."/>
            <person name="Oyaizu H."/>
        </authorList>
    </citation>
    <scope>NUCLEOTIDE SEQUENCE [LARGE SCALE GENOMIC DNA]</scope>
    <source>
        <strain evidence="9">ATCC 43989 / DSM 5975 / JCM 20966 / LMG 6465 / NBRC 14845 / NCIMB 13405 / ORS 571</strain>
    </source>
</reference>
<accession>A8HRG2</accession>
<gene>
    <name evidence="8" type="ordered locus">AZC_1182</name>
</gene>
<name>A8HRG2_AZOC5</name>
<evidence type="ECO:0000256" key="4">
    <source>
        <dbReference type="ARBA" id="ARBA00022989"/>
    </source>
</evidence>
<dbReference type="AlphaFoldDB" id="A8HRG2"/>
<feature type="transmembrane region" description="Helical" evidence="6">
    <location>
        <begin position="281"/>
        <end position="299"/>
    </location>
</feature>
<feature type="transmembrane region" description="Helical" evidence="6">
    <location>
        <begin position="343"/>
        <end position="360"/>
    </location>
</feature>